<sequence length="112" mass="12874">MNWCIVAGLREEVIVLEEEFSVGRRGFCLWCFWFGSFSSQCGGEEELKFVKKLSWEEETSGVAEMKMKLPSMVEGGFTMEVTVGCNCWNKDNVFRVDKLVIIGLDTKDNIKW</sequence>
<accession>A0ACC4D3X2</accession>
<dbReference type="EMBL" id="RCHU02000001">
    <property type="protein sequence ID" value="KAL3611730.1"/>
    <property type="molecule type" value="Genomic_DNA"/>
</dbReference>
<proteinExistence type="predicted"/>
<organism evidence="1 2">
    <name type="scientific">Populus alba</name>
    <name type="common">White poplar</name>
    <dbReference type="NCBI Taxonomy" id="43335"/>
    <lineage>
        <taxon>Eukaryota</taxon>
        <taxon>Viridiplantae</taxon>
        <taxon>Streptophyta</taxon>
        <taxon>Embryophyta</taxon>
        <taxon>Tracheophyta</taxon>
        <taxon>Spermatophyta</taxon>
        <taxon>Magnoliopsida</taxon>
        <taxon>eudicotyledons</taxon>
        <taxon>Gunneridae</taxon>
        <taxon>Pentapetalae</taxon>
        <taxon>rosids</taxon>
        <taxon>fabids</taxon>
        <taxon>Malpighiales</taxon>
        <taxon>Salicaceae</taxon>
        <taxon>Saliceae</taxon>
        <taxon>Populus</taxon>
    </lineage>
</organism>
<name>A0ACC4D3X2_POPAL</name>
<keyword evidence="2" id="KW-1185">Reference proteome</keyword>
<gene>
    <name evidence="1" type="ORF">D5086_002750</name>
</gene>
<evidence type="ECO:0000313" key="1">
    <source>
        <dbReference type="EMBL" id="KAL3611730.1"/>
    </source>
</evidence>
<reference evidence="1 2" key="1">
    <citation type="journal article" date="2024" name="Plant Biotechnol. J.">
        <title>Genome and CRISPR/Cas9 system of a widespread forest tree (Populus alba) in the world.</title>
        <authorList>
            <person name="Liu Y.J."/>
            <person name="Jiang P.F."/>
            <person name="Han X.M."/>
            <person name="Li X.Y."/>
            <person name="Wang H.M."/>
            <person name="Wang Y.J."/>
            <person name="Wang X.X."/>
            <person name="Zeng Q.Y."/>
        </authorList>
    </citation>
    <scope>NUCLEOTIDE SEQUENCE [LARGE SCALE GENOMIC DNA]</scope>
    <source>
        <strain evidence="2">cv. PAL-ZL1</strain>
    </source>
</reference>
<evidence type="ECO:0000313" key="2">
    <source>
        <dbReference type="Proteomes" id="UP000309997"/>
    </source>
</evidence>
<dbReference type="Proteomes" id="UP000309997">
    <property type="component" value="Unassembled WGS sequence"/>
</dbReference>
<protein>
    <submittedName>
        <fullName evidence="1">Uncharacterized protein</fullName>
    </submittedName>
</protein>
<comment type="caution">
    <text evidence="1">The sequence shown here is derived from an EMBL/GenBank/DDBJ whole genome shotgun (WGS) entry which is preliminary data.</text>
</comment>